<dbReference type="InterPro" id="IPR006862">
    <property type="entry name" value="Thio_Ohase/aa_AcTrfase"/>
</dbReference>
<proteinExistence type="inferred from homology"/>
<dbReference type="PANTHER" id="PTHR10824:SF4">
    <property type="entry name" value="ACYL-COENZYME A THIOESTERASE 1-LIKE"/>
    <property type="match status" value="1"/>
</dbReference>
<name>A0A8J1U1A5_OWEFU</name>
<evidence type="ECO:0000313" key="2">
    <source>
        <dbReference type="EMBL" id="CAH1791859.1"/>
    </source>
</evidence>
<protein>
    <submittedName>
        <fullName evidence="2">Uncharacterized protein</fullName>
    </submittedName>
</protein>
<dbReference type="EMBL" id="CAIIXF020000008">
    <property type="protein sequence ID" value="CAH1791859.1"/>
    <property type="molecule type" value="Genomic_DNA"/>
</dbReference>
<dbReference type="FunFam" id="3.40.50.1820:FF:000024">
    <property type="entry name" value="acyl-coenzyme A thioesterase 4"/>
    <property type="match status" value="1"/>
</dbReference>
<dbReference type="GO" id="GO:0006637">
    <property type="term" value="P:acyl-CoA metabolic process"/>
    <property type="evidence" value="ECO:0007669"/>
    <property type="project" value="InterPro"/>
</dbReference>
<dbReference type="SUPFAM" id="SSF53474">
    <property type="entry name" value="alpha/beta-Hydrolases"/>
    <property type="match status" value="1"/>
</dbReference>
<accession>A0A8J1U1A5</accession>
<gene>
    <name evidence="2" type="ORF">OFUS_LOCUS16900</name>
</gene>
<comment type="caution">
    <text evidence="2">The sequence shown here is derived from an EMBL/GenBank/DDBJ whole genome shotgun (WGS) entry which is preliminary data.</text>
</comment>
<keyword evidence="3" id="KW-1185">Reference proteome</keyword>
<dbReference type="InterPro" id="IPR016662">
    <property type="entry name" value="Acyl-CoA_thioEstase_long-chain"/>
</dbReference>
<dbReference type="Pfam" id="PF08840">
    <property type="entry name" value="BAAT_C"/>
    <property type="match status" value="1"/>
</dbReference>
<dbReference type="GO" id="GO:0047617">
    <property type="term" value="F:fatty acyl-CoA hydrolase activity"/>
    <property type="evidence" value="ECO:0007669"/>
    <property type="project" value="TreeGrafter"/>
</dbReference>
<dbReference type="Pfam" id="PF04775">
    <property type="entry name" value="Bile_Hydr_Trans"/>
    <property type="match status" value="1"/>
</dbReference>
<dbReference type="Gene3D" id="3.40.50.1820">
    <property type="entry name" value="alpha/beta hydrolase"/>
    <property type="match status" value="1"/>
</dbReference>
<dbReference type="Proteomes" id="UP000749559">
    <property type="component" value="Unassembled WGS sequence"/>
</dbReference>
<evidence type="ECO:0000256" key="1">
    <source>
        <dbReference type="ARBA" id="ARBA00006538"/>
    </source>
</evidence>
<dbReference type="OrthoDB" id="6347013at2759"/>
<dbReference type="Gene3D" id="2.60.40.2240">
    <property type="entry name" value="Acyl-CoA thioester hydrolase/BAAT N-terminal domain"/>
    <property type="match status" value="1"/>
</dbReference>
<dbReference type="InterPro" id="IPR042490">
    <property type="entry name" value="Thio_Ohase/BAAT_N"/>
</dbReference>
<evidence type="ECO:0000313" key="3">
    <source>
        <dbReference type="Proteomes" id="UP000749559"/>
    </source>
</evidence>
<dbReference type="InterPro" id="IPR014940">
    <property type="entry name" value="BAAT_C"/>
</dbReference>
<dbReference type="InterPro" id="IPR029058">
    <property type="entry name" value="AB_hydrolase_fold"/>
</dbReference>
<reference evidence="2" key="1">
    <citation type="submission" date="2022-03" db="EMBL/GenBank/DDBJ databases">
        <authorList>
            <person name="Martin C."/>
        </authorList>
    </citation>
    <scope>NUCLEOTIDE SEQUENCE</scope>
</reference>
<comment type="similarity">
    <text evidence="1">Belongs to the C/M/P thioester hydrolase family.</text>
</comment>
<dbReference type="PIRSF" id="PIRSF016521">
    <property type="entry name" value="Acyl-CoA_hydro"/>
    <property type="match status" value="1"/>
</dbReference>
<dbReference type="PANTHER" id="PTHR10824">
    <property type="entry name" value="ACYL-COENZYME A THIOESTERASE-RELATED"/>
    <property type="match status" value="1"/>
</dbReference>
<organism evidence="2 3">
    <name type="scientific">Owenia fusiformis</name>
    <name type="common">Polychaete worm</name>
    <dbReference type="NCBI Taxonomy" id="6347"/>
    <lineage>
        <taxon>Eukaryota</taxon>
        <taxon>Metazoa</taxon>
        <taxon>Spiralia</taxon>
        <taxon>Lophotrochozoa</taxon>
        <taxon>Annelida</taxon>
        <taxon>Polychaeta</taxon>
        <taxon>Sedentaria</taxon>
        <taxon>Canalipalpata</taxon>
        <taxon>Sabellida</taxon>
        <taxon>Oweniida</taxon>
        <taxon>Oweniidae</taxon>
        <taxon>Owenia</taxon>
    </lineage>
</organism>
<sequence length="470" mass="52642">MGESGAFVPFDSWKIRAICVRQCGSTNNYPDMTSQATISTSATSAMLDDVIEITAKGLQFGQHVTISAYLKEGKEKYFSYAHFTVDRTGQVAVCSGVSKGGSYEGIEPMGLFWSLSPMPGQRRGIRLMKRDVTKPYKFKLTLHQGFLTENKICAILNKAATDTSASAANIEGTEHAVLSEIWLKRWYLRPGVKRLDIKTGRIRGALFVPQGNNTHPGVIDLFGTAGGLVEYRAAILASRGFVTLALAYFAYDDLPDSMGHIDLGYFEEAVDWLFNHPNVTPGGIGVLGVSKGASIALLMASIFSKIRAVVSINSLDYTDIADIHYKDTIFKAHGPEMENLVYENNLYNFRYTYQLDAPEEALILIENSSAEFLFIHGEDDWLIYWQCGEKMAKRLRDHGKTNYRLHIYPGAGHLIEPPYSPHCYSSYHRMMNDEMLWGGKTVEHARAQDDSWKKILDFLHTQLDKQNSKL</sequence>
<dbReference type="AlphaFoldDB" id="A0A8J1U1A5"/>
<dbReference type="GO" id="GO:0006631">
    <property type="term" value="P:fatty acid metabolic process"/>
    <property type="evidence" value="ECO:0007669"/>
    <property type="project" value="TreeGrafter"/>
</dbReference>